<keyword evidence="3" id="KW-1185">Reference proteome</keyword>
<dbReference type="SUPFAM" id="SSF46894">
    <property type="entry name" value="C-terminal effector domain of the bipartite response regulators"/>
    <property type="match status" value="1"/>
</dbReference>
<dbReference type="EMBL" id="JAEUAX010000010">
    <property type="protein sequence ID" value="MBW9111289.1"/>
    <property type="molecule type" value="Genomic_DNA"/>
</dbReference>
<name>A0ABS7I2C5_9MICO</name>
<dbReference type="Gene3D" id="1.25.40.10">
    <property type="entry name" value="Tetratricopeptide repeat domain"/>
    <property type="match status" value="1"/>
</dbReference>
<comment type="caution">
    <text evidence="2">The sequence shown here is derived from an EMBL/GenBank/DDBJ whole genome shotgun (WGS) entry which is preliminary data.</text>
</comment>
<dbReference type="Proteomes" id="UP000777440">
    <property type="component" value="Unassembled WGS sequence"/>
</dbReference>
<dbReference type="Pfam" id="PF25873">
    <property type="entry name" value="WHD_MalT"/>
    <property type="match status" value="1"/>
</dbReference>
<gene>
    <name evidence="2" type="ORF">JNB61_16045</name>
</gene>
<dbReference type="InterPro" id="IPR059106">
    <property type="entry name" value="WHD_MalT"/>
</dbReference>
<dbReference type="PROSITE" id="PS50043">
    <property type="entry name" value="HTH_LUXR_2"/>
    <property type="match status" value="1"/>
</dbReference>
<evidence type="ECO:0000259" key="1">
    <source>
        <dbReference type="PROSITE" id="PS50043"/>
    </source>
</evidence>
<dbReference type="Pfam" id="PF00196">
    <property type="entry name" value="GerE"/>
    <property type="match status" value="1"/>
</dbReference>
<organism evidence="2 3">
    <name type="scientific">Microbacterium ureisolvens</name>
    <dbReference type="NCBI Taxonomy" id="2781186"/>
    <lineage>
        <taxon>Bacteria</taxon>
        <taxon>Bacillati</taxon>
        <taxon>Actinomycetota</taxon>
        <taxon>Actinomycetes</taxon>
        <taxon>Micrococcales</taxon>
        <taxon>Microbacteriaceae</taxon>
        <taxon>Microbacterium</taxon>
    </lineage>
</organism>
<dbReference type="InterPro" id="IPR011990">
    <property type="entry name" value="TPR-like_helical_dom_sf"/>
</dbReference>
<reference evidence="2 3" key="1">
    <citation type="journal article" date="2021" name="MBio">
        <title>Poor Competitiveness of Bradyrhizobium in Pigeon Pea Root Colonization in Indian Soils.</title>
        <authorList>
            <person name="Chalasani D."/>
            <person name="Basu A."/>
            <person name="Pullabhotla S.V.S.R.N."/>
            <person name="Jorrin B."/>
            <person name="Neal A.L."/>
            <person name="Poole P.S."/>
            <person name="Podile A.R."/>
            <person name="Tkacz A."/>
        </authorList>
    </citation>
    <scope>NUCLEOTIDE SEQUENCE [LARGE SCALE GENOMIC DNA]</scope>
    <source>
        <strain evidence="2 3">HU12</strain>
    </source>
</reference>
<evidence type="ECO:0000313" key="3">
    <source>
        <dbReference type="Proteomes" id="UP000777440"/>
    </source>
</evidence>
<dbReference type="Gene3D" id="1.10.10.10">
    <property type="entry name" value="Winged helix-like DNA-binding domain superfamily/Winged helix DNA-binding domain"/>
    <property type="match status" value="1"/>
</dbReference>
<dbReference type="InterPro" id="IPR036388">
    <property type="entry name" value="WH-like_DNA-bd_sf"/>
</dbReference>
<dbReference type="SUPFAM" id="SSF52540">
    <property type="entry name" value="P-loop containing nucleoside triphosphate hydrolases"/>
    <property type="match status" value="1"/>
</dbReference>
<protein>
    <submittedName>
        <fullName evidence="2">LuxR family transcriptional regulator</fullName>
    </submittedName>
</protein>
<dbReference type="SMART" id="SM00421">
    <property type="entry name" value="HTH_LUXR"/>
    <property type="match status" value="1"/>
</dbReference>
<accession>A0ABS7I2C5</accession>
<sequence length="747" mass="80732">MPDMLRESLLGGRDLQAVLLESKTRVPPWRTNAVSRRRQIADARASGARVVSIAAPAGYGKSTMLAEWAATETRRVAWASLERTDDDPASLLPIVASACASFSSVAEAVVDEMRGIGATALGRSAPLLAAAVSSAPEDFVLFIDDLHLVASTACQDALEVILARVPAGSQVVLAGRQAPPLLARLRAQGVVWEVSAADLSLDVDDARVLFDEAGATDVAASELAGIVAKCEGWPTGLYLSALVARTGGDATTVTGDERYVADYLYRECISRLPEPTQRFLRRSAILEQVSPEACNAVLQIEDARSRLYELEEANLFLVPMDRKRSWFRYHGLFREYLLAELERSEGSEAAAGLHRRAATWHEEQGALAFAVEHLLQANESARAAALVADVGLVMYGQGQVMTTRRWLDELGDDVLTANPALVVSRTWTALLLGEVREGEKWARLLDAVDASGFGDDDRVLFESARAMVRAAMCVHGYERVVADAAYALEHEPEESPWRDQALHLWGSALLLSADPGAARGFFAQAVELATVMQNPDTVILSEPELALIAIDEGRWVAAAAHAQRGVDAIDASHMEGYPTTALALAVAARVAVHSGDRERGERLLARSMRARVGCTHLLPWLSLRVRLQLAKAHVMLGDRSAAFHLLAECDRLLAKRPDVGAIATQIEEFRAGLAIEPHTEGTVPLTPAELRLLPYLQTHLTIAEIGQRLYVSRNTVSSQLSSIYRKLAVTTRGGAVERAVAIGLLGG</sequence>
<proteinExistence type="predicted"/>
<dbReference type="InterPro" id="IPR016032">
    <property type="entry name" value="Sig_transdc_resp-reg_C-effctor"/>
</dbReference>
<dbReference type="InterPro" id="IPR000792">
    <property type="entry name" value="Tscrpt_reg_LuxR_C"/>
</dbReference>
<dbReference type="InterPro" id="IPR027417">
    <property type="entry name" value="P-loop_NTPase"/>
</dbReference>
<feature type="domain" description="HTH luxR-type" evidence="1">
    <location>
        <begin position="678"/>
        <end position="743"/>
    </location>
</feature>
<evidence type="ECO:0000313" key="2">
    <source>
        <dbReference type="EMBL" id="MBW9111289.1"/>
    </source>
</evidence>